<name>A0AAV2Q910_MEGNR</name>
<dbReference type="InterPro" id="IPR004156">
    <property type="entry name" value="OATP"/>
</dbReference>
<protein>
    <recommendedName>
        <fullName evidence="5">Solute carrier organic anion transporter family member</fullName>
    </recommendedName>
</protein>
<dbReference type="Gene3D" id="1.20.1250.20">
    <property type="entry name" value="MFS general substrate transporter like domains"/>
    <property type="match status" value="1"/>
</dbReference>
<evidence type="ECO:0008006" key="5">
    <source>
        <dbReference type="Google" id="ProtNLM"/>
    </source>
</evidence>
<feature type="transmembrane region" description="Helical" evidence="2">
    <location>
        <begin position="104"/>
        <end position="133"/>
    </location>
</feature>
<dbReference type="AlphaFoldDB" id="A0AAV2Q910"/>
<keyword evidence="2" id="KW-0812">Transmembrane</keyword>
<dbReference type="SUPFAM" id="SSF103473">
    <property type="entry name" value="MFS general substrate transporter"/>
    <property type="match status" value="1"/>
</dbReference>
<dbReference type="Pfam" id="PF03137">
    <property type="entry name" value="OATP"/>
    <property type="match status" value="1"/>
</dbReference>
<evidence type="ECO:0000313" key="3">
    <source>
        <dbReference type="EMBL" id="CAL4073406.1"/>
    </source>
</evidence>
<dbReference type="GO" id="GO:0043252">
    <property type="term" value="P:sodium-independent organic anion transport"/>
    <property type="evidence" value="ECO:0007669"/>
    <property type="project" value="TreeGrafter"/>
</dbReference>
<feature type="transmembrane region" description="Helical" evidence="2">
    <location>
        <begin position="30"/>
        <end position="51"/>
    </location>
</feature>
<keyword evidence="1" id="KW-1015">Disulfide bond</keyword>
<feature type="non-terminal residue" evidence="3">
    <location>
        <position position="1"/>
    </location>
</feature>
<dbReference type="GO" id="GO:0016323">
    <property type="term" value="C:basolateral plasma membrane"/>
    <property type="evidence" value="ECO:0007669"/>
    <property type="project" value="TreeGrafter"/>
</dbReference>
<sequence length="262" mass="28935">GYIQSGNDISVILLAIFIAYAADKGNRPRWVGIGVLFSALSCFVGMLPHLVYGAGVEAAELAGPVHNGSSTSLSVFPVKKEELCHSPLDSSCSSDSSGSENETYMFAAVLLFLSQFLSGLFPAIFYSVGITFFDDNFDRKTCPLFYSIYRMVRIFGPVLGFLLGSSCLSLWINPSFTPDLNLKDPRWLGAWWIGYALLGTILTVLGALFFLFPPTLPEMREREVEVLAKEAKKRAQKEGGLILDHVRTIIKEKNLRNEISFV</sequence>
<dbReference type="EMBL" id="CAXKWB010004337">
    <property type="protein sequence ID" value="CAL4073406.1"/>
    <property type="molecule type" value="Genomic_DNA"/>
</dbReference>
<keyword evidence="2" id="KW-1133">Transmembrane helix</keyword>
<dbReference type="PANTHER" id="PTHR11388:SF76">
    <property type="entry name" value="SOLUTE CARRIER ORGANIC ANION TRANSPORTER FAMILY MEMBER"/>
    <property type="match status" value="1"/>
</dbReference>
<evidence type="ECO:0000256" key="2">
    <source>
        <dbReference type="SAM" id="Phobius"/>
    </source>
</evidence>
<proteinExistence type="predicted"/>
<feature type="transmembrane region" description="Helical" evidence="2">
    <location>
        <begin position="154"/>
        <end position="172"/>
    </location>
</feature>
<evidence type="ECO:0000256" key="1">
    <source>
        <dbReference type="ARBA" id="ARBA00023157"/>
    </source>
</evidence>
<comment type="caution">
    <text evidence="3">The sequence shown here is derived from an EMBL/GenBank/DDBJ whole genome shotgun (WGS) entry which is preliminary data.</text>
</comment>
<accession>A0AAV2Q910</accession>
<reference evidence="3 4" key="1">
    <citation type="submission" date="2024-05" db="EMBL/GenBank/DDBJ databases">
        <authorList>
            <person name="Wallberg A."/>
        </authorList>
    </citation>
    <scope>NUCLEOTIDE SEQUENCE [LARGE SCALE GENOMIC DNA]</scope>
</reference>
<dbReference type="GO" id="GO:0015347">
    <property type="term" value="F:sodium-independent organic anion transmembrane transporter activity"/>
    <property type="evidence" value="ECO:0007669"/>
    <property type="project" value="TreeGrafter"/>
</dbReference>
<organism evidence="3 4">
    <name type="scientific">Meganyctiphanes norvegica</name>
    <name type="common">Northern krill</name>
    <name type="synonym">Thysanopoda norvegica</name>
    <dbReference type="NCBI Taxonomy" id="48144"/>
    <lineage>
        <taxon>Eukaryota</taxon>
        <taxon>Metazoa</taxon>
        <taxon>Ecdysozoa</taxon>
        <taxon>Arthropoda</taxon>
        <taxon>Crustacea</taxon>
        <taxon>Multicrustacea</taxon>
        <taxon>Malacostraca</taxon>
        <taxon>Eumalacostraca</taxon>
        <taxon>Eucarida</taxon>
        <taxon>Euphausiacea</taxon>
        <taxon>Euphausiidae</taxon>
        <taxon>Meganyctiphanes</taxon>
    </lineage>
</organism>
<evidence type="ECO:0000313" key="4">
    <source>
        <dbReference type="Proteomes" id="UP001497623"/>
    </source>
</evidence>
<keyword evidence="4" id="KW-1185">Reference proteome</keyword>
<feature type="non-terminal residue" evidence="3">
    <location>
        <position position="262"/>
    </location>
</feature>
<dbReference type="Proteomes" id="UP001497623">
    <property type="component" value="Unassembled WGS sequence"/>
</dbReference>
<keyword evidence="2" id="KW-0472">Membrane</keyword>
<dbReference type="PANTHER" id="PTHR11388">
    <property type="entry name" value="ORGANIC ANION TRANSPORTER"/>
    <property type="match status" value="1"/>
</dbReference>
<gene>
    <name evidence="3" type="ORF">MNOR_LOCUS9119</name>
</gene>
<feature type="transmembrane region" description="Helical" evidence="2">
    <location>
        <begin position="192"/>
        <end position="212"/>
    </location>
</feature>
<dbReference type="InterPro" id="IPR036259">
    <property type="entry name" value="MFS_trans_sf"/>
</dbReference>